<sequence length="107" mass="11404">MNIHHDFFIKEHGQVGGTRRGGGVTVDDVWLTDLLCDCQCVICAARVIRGQLPSKALPPGGSEGAMELIQTPKVTVMIARCGQERENESVPLSAVTTLSPALSVCKS</sequence>
<evidence type="ECO:0000313" key="2">
    <source>
        <dbReference type="Proteomes" id="UP000324222"/>
    </source>
</evidence>
<dbReference type="Proteomes" id="UP000324222">
    <property type="component" value="Unassembled WGS sequence"/>
</dbReference>
<keyword evidence="2" id="KW-1185">Reference proteome</keyword>
<reference evidence="1 2" key="1">
    <citation type="submission" date="2019-05" db="EMBL/GenBank/DDBJ databases">
        <title>Another draft genome of Portunus trituberculatus and its Hox gene families provides insights of decapod evolution.</title>
        <authorList>
            <person name="Jeong J.-H."/>
            <person name="Song I."/>
            <person name="Kim S."/>
            <person name="Choi T."/>
            <person name="Kim D."/>
            <person name="Ryu S."/>
            <person name="Kim W."/>
        </authorList>
    </citation>
    <scope>NUCLEOTIDE SEQUENCE [LARGE SCALE GENOMIC DNA]</scope>
    <source>
        <tissue evidence="1">Muscle</tissue>
    </source>
</reference>
<organism evidence="1 2">
    <name type="scientific">Portunus trituberculatus</name>
    <name type="common">Swimming crab</name>
    <name type="synonym">Neptunus trituberculatus</name>
    <dbReference type="NCBI Taxonomy" id="210409"/>
    <lineage>
        <taxon>Eukaryota</taxon>
        <taxon>Metazoa</taxon>
        <taxon>Ecdysozoa</taxon>
        <taxon>Arthropoda</taxon>
        <taxon>Crustacea</taxon>
        <taxon>Multicrustacea</taxon>
        <taxon>Malacostraca</taxon>
        <taxon>Eumalacostraca</taxon>
        <taxon>Eucarida</taxon>
        <taxon>Decapoda</taxon>
        <taxon>Pleocyemata</taxon>
        <taxon>Brachyura</taxon>
        <taxon>Eubrachyura</taxon>
        <taxon>Portunoidea</taxon>
        <taxon>Portunidae</taxon>
        <taxon>Portuninae</taxon>
        <taxon>Portunus</taxon>
    </lineage>
</organism>
<comment type="caution">
    <text evidence="1">The sequence shown here is derived from an EMBL/GenBank/DDBJ whole genome shotgun (WGS) entry which is preliminary data.</text>
</comment>
<dbReference type="AlphaFoldDB" id="A0A5B7EEN7"/>
<proteinExistence type="predicted"/>
<evidence type="ECO:0000313" key="1">
    <source>
        <dbReference type="EMBL" id="MPC31797.1"/>
    </source>
</evidence>
<gene>
    <name evidence="1" type="ORF">E2C01_025093</name>
</gene>
<dbReference type="EMBL" id="VSRR010002506">
    <property type="protein sequence ID" value="MPC31797.1"/>
    <property type="molecule type" value="Genomic_DNA"/>
</dbReference>
<accession>A0A5B7EEN7</accession>
<name>A0A5B7EEN7_PORTR</name>
<protein>
    <submittedName>
        <fullName evidence="1">Uncharacterized protein</fullName>
    </submittedName>
</protein>